<accession>A0AAV9JUV2</accession>
<keyword evidence="2" id="KW-1185">Reference proteome</keyword>
<organism evidence="1 2">
    <name type="scientific">Oleoguttula mirabilis</name>
    <dbReference type="NCBI Taxonomy" id="1507867"/>
    <lineage>
        <taxon>Eukaryota</taxon>
        <taxon>Fungi</taxon>
        <taxon>Dikarya</taxon>
        <taxon>Ascomycota</taxon>
        <taxon>Pezizomycotina</taxon>
        <taxon>Dothideomycetes</taxon>
        <taxon>Dothideomycetidae</taxon>
        <taxon>Mycosphaerellales</taxon>
        <taxon>Teratosphaeriaceae</taxon>
        <taxon>Oleoguttula</taxon>
    </lineage>
</organism>
<evidence type="ECO:0000313" key="2">
    <source>
        <dbReference type="Proteomes" id="UP001324427"/>
    </source>
</evidence>
<proteinExistence type="predicted"/>
<comment type="caution">
    <text evidence="1">The sequence shown here is derived from an EMBL/GenBank/DDBJ whole genome shotgun (WGS) entry which is preliminary data.</text>
</comment>
<evidence type="ECO:0000313" key="1">
    <source>
        <dbReference type="EMBL" id="KAK4549446.1"/>
    </source>
</evidence>
<sequence length="140" mass="15550">MRQVRDTQELTRHVANAEKAYEVAKAVAISNGVQLPGSDVHSGFIDDVDDRYRVSLEQEMRATVDDARVLKWLQQVLDLGEDELQGAEEQGVAPADGVELDDWDAKTVEISDSSSMVAEGFARKKIDSWRATCALTEREV</sequence>
<dbReference type="EMBL" id="JAVFHQ010000004">
    <property type="protein sequence ID" value="KAK4549446.1"/>
    <property type="molecule type" value="Genomic_DNA"/>
</dbReference>
<dbReference type="Proteomes" id="UP001324427">
    <property type="component" value="Unassembled WGS sequence"/>
</dbReference>
<reference evidence="1 2" key="1">
    <citation type="submission" date="2021-11" db="EMBL/GenBank/DDBJ databases">
        <title>Black yeast isolated from Biological Soil Crust.</title>
        <authorList>
            <person name="Kurbessoian T."/>
        </authorList>
    </citation>
    <scope>NUCLEOTIDE SEQUENCE [LARGE SCALE GENOMIC DNA]</scope>
    <source>
        <strain evidence="1 2">CCFEE 5522</strain>
    </source>
</reference>
<name>A0AAV9JUV2_9PEZI</name>
<gene>
    <name evidence="1" type="ORF">LTR36_006443</name>
</gene>
<dbReference type="AlphaFoldDB" id="A0AAV9JUV2"/>
<protein>
    <submittedName>
        <fullName evidence="1">Uncharacterized protein</fullName>
    </submittedName>
</protein>